<gene>
    <name evidence="1" type="ORF">PBLR_14191</name>
</gene>
<accession>A0A383RHE7</accession>
<dbReference type="InterPro" id="IPR052209">
    <property type="entry name" value="CbiZ"/>
</dbReference>
<sequence>MQPYRESNCTYTSRHIAGVHIRWEDALIAVELPQIVPIWSSAVFHGGQWAGNRILNQMVHYQFNCADPIEYLRLTCVEKGYAPEQTVGLMTAAKVSHASVAEQDADECSLLCVTTAGTSNAARAGMSRRVFSAYEPLKPGTINSILIMDGKLSDAAVWNVFMTATEAKCAALSDLGILDSETGRIATGTTTDAIAFAVIDSGRYEPVHCYAGTATTLGHAVGQLVYTTVYESVKTQHEA</sequence>
<dbReference type="RefSeq" id="WP_138187654.1">
    <property type="nucleotide sequence ID" value="NZ_LS992241.1"/>
</dbReference>
<protein>
    <recommendedName>
        <fullName evidence="3">Adenosylcobinamide amidohydrolase</fullName>
    </recommendedName>
</protein>
<proteinExistence type="predicted"/>
<evidence type="ECO:0008006" key="3">
    <source>
        <dbReference type="Google" id="ProtNLM"/>
    </source>
</evidence>
<reference evidence="2" key="1">
    <citation type="submission" date="2018-08" db="EMBL/GenBank/DDBJ databases">
        <authorList>
            <person name="Chevrot R."/>
        </authorList>
    </citation>
    <scope>NUCLEOTIDE SEQUENCE [LARGE SCALE GENOMIC DNA]</scope>
</reference>
<organism evidence="1 2">
    <name type="scientific">Paenibacillus alvei</name>
    <name type="common">Bacillus alvei</name>
    <dbReference type="NCBI Taxonomy" id="44250"/>
    <lineage>
        <taxon>Bacteria</taxon>
        <taxon>Bacillati</taxon>
        <taxon>Bacillota</taxon>
        <taxon>Bacilli</taxon>
        <taxon>Bacillales</taxon>
        <taxon>Paenibacillaceae</taxon>
        <taxon>Paenibacillus</taxon>
    </lineage>
</organism>
<evidence type="ECO:0000313" key="2">
    <source>
        <dbReference type="Proteomes" id="UP000304148"/>
    </source>
</evidence>
<dbReference type="InterPro" id="IPR002808">
    <property type="entry name" value="AdoCbi_amidolase"/>
</dbReference>
<dbReference type="PANTHER" id="PTHR35336">
    <property type="entry name" value="ADENOSYLCOBINAMIDE AMIDOHYDROLASE"/>
    <property type="match status" value="1"/>
</dbReference>
<name>A0A383RHE7_PAEAL</name>
<evidence type="ECO:0000313" key="1">
    <source>
        <dbReference type="EMBL" id="SYX85769.1"/>
    </source>
</evidence>
<dbReference type="Proteomes" id="UP000304148">
    <property type="component" value="Chromosome"/>
</dbReference>
<dbReference type="EMBL" id="LS992241">
    <property type="protein sequence ID" value="SYX85769.1"/>
    <property type="molecule type" value="Genomic_DNA"/>
</dbReference>
<dbReference type="Pfam" id="PF01955">
    <property type="entry name" value="CbiZ"/>
    <property type="match status" value="1"/>
</dbReference>
<dbReference type="PANTHER" id="PTHR35336:SF5">
    <property type="entry name" value="ADENOSYLCOBINAMIDE AMIDOHYDROLASE"/>
    <property type="match status" value="1"/>
</dbReference>
<dbReference type="AlphaFoldDB" id="A0A383RHE7"/>